<dbReference type="Pfam" id="PF08659">
    <property type="entry name" value="KR"/>
    <property type="match status" value="1"/>
</dbReference>
<feature type="domain" description="PKS/mFAS DH" evidence="10">
    <location>
        <begin position="934"/>
        <end position="1241"/>
    </location>
</feature>
<evidence type="ECO:0000259" key="8">
    <source>
        <dbReference type="PROSITE" id="PS50075"/>
    </source>
</evidence>
<dbReference type="Proteomes" id="UP000325780">
    <property type="component" value="Unassembled WGS sequence"/>
</dbReference>
<dbReference type="GO" id="GO:0006633">
    <property type="term" value="P:fatty acid biosynthetic process"/>
    <property type="evidence" value="ECO:0007669"/>
    <property type="project" value="TreeGrafter"/>
</dbReference>
<dbReference type="InterPro" id="IPR014030">
    <property type="entry name" value="Ketoacyl_synth_N"/>
</dbReference>
<feature type="active site" description="Proton donor; for dehydratase activity" evidence="6">
    <location>
        <position position="1147"/>
    </location>
</feature>
<dbReference type="Pfam" id="PF00698">
    <property type="entry name" value="Acyl_transf_1"/>
    <property type="match status" value="1"/>
</dbReference>
<dbReference type="SMART" id="SM00826">
    <property type="entry name" value="PKS_DH"/>
    <property type="match status" value="1"/>
</dbReference>
<keyword evidence="3" id="KW-0808">Transferase</keyword>
<accession>A0A5N6TK60</accession>
<dbReference type="SMART" id="SM00825">
    <property type="entry name" value="PKS_KS"/>
    <property type="match status" value="1"/>
</dbReference>
<dbReference type="Gene3D" id="3.40.50.720">
    <property type="entry name" value="NAD(P)-binding Rossmann-like Domain"/>
    <property type="match status" value="3"/>
</dbReference>
<dbReference type="GO" id="GO:0008270">
    <property type="term" value="F:zinc ion binding"/>
    <property type="evidence" value="ECO:0007669"/>
    <property type="project" value="InterPro"/>
</dbReference>
<dbReference type="InterPro" id="IPR013968">
    <property type="entry name" value="PKS_KR"/>
</dbReference>
<dbReference type="InterPro" id="IPR036736">
    <property type="entry name" value="ACP-like_sf"/>
</dbReference>
<feature type="active site" description="Proton acceptor; for dehydratase activity" evidence="6">
    <location>
        <position position="966"/>
    </location>
</feature>
<dbReference type="PROSITE" id="PS50075">
    <property type="entry name" value="CARRIER"/>
    <property type="match status" value="1"/>
</dbReference>
<dbReference type="Gene3D" id="3.10.129.110">
    <property type="entry name" value="Polyketide synthase dehydratase"/>
    <property type="match status" value="1"/>
</dbReference>
<dbReference type="GO" id="GO:0030639">
    <property type="term" value="P:polyketide biosynthetic process"/>
    <property type="evidence" value="ECO:0007669"/>
    <property type="project" value="UniProtKB-ARBA"/>
</dbReference>
<dbReference type="PROSITE" id="PS52019">
    <property type="entry name" value="PKS_MFAS_DH"/>
    <property type="match status" value="1"/>
</dbReference>
<dbReference type="InterPro" id="IPR020807">
    <property type="entry name" value="PKS_DH"/>
</dbReference>
<dbReference type="FunFam" id="3.40.50.720:FF:000209">
    <property type="entry name" value="Polyketide synthase Pks12"/>
    <property type="match status" value="1"/>
</dbReference>
<feature type="domain" description="Ketosynthase family 3 (KS3)" evidence="9">
    <location>
        <begin position="9"/>
        <end position="441"/>
    </location>
</feature>
<dbReference type="Pfam" id="PF00550">
    <property type="entry name" value="PP-binding"/>
    <property type="match status" value="1"/>
</dbReference>
<sequence length="2364" mass="258955">MDRSQKECRTPIAVVGMACRLPGENNSPHDLWQFLLKEKRAGNEVPSSRFSQDTHHDGSRKPKTTRSPGGMFLESIDLETFDAGFFNISPAEAPSMDPQQRQLLEVVYECLENAGIPMKQWDGASVGCFVGSYSGDYADMQARDPEDQPPSITTGTGRGILSNRVSHFLNIRGPSMTVDTGCSGSLISLDLACRYLVSNDIGAAIVAGANLFLKYAKPPIECMFTEGSFGNAYSLTSQSQSFDANADGYAKAEGINAVILKRLDDALRDGDPIRAVIRGCATNNDGRTLGILAPSAEAQEACIRAAYAQANISDFGTTAYIECHGTGTPAGDAVEAKGIASVFRPSRKLDSPMVIGSIKSNVGHSEPAAGLSGLIKTILAIENGLIPGMPTFRTPNPKIDFHSLRLHAASSLVPWPRNPIRRAGVNSFGYGGSNCHVIIEEAQPFMRNTSAHTWSWCAQNLLFDDEDDEDTDDSIHTLPVSAADEHALDENCNALVRHLSSLNVRVSPADLAYTLSARRDHHPHRAYAIIHGADPSNLLFQKGRISREQPRIAFIFTGQGSQWPQMGHAFIETFPMAAQVIQDLDKVLQGLPHPPTWTLRDELCEPRGADHLRQPEFSQPLVTALQLTIVEVLKSWGVSPENVVGHSSGEIAAAYTAGFITKEQAIIAAYYRGHAAKKENSEVEQQMGMMAVGLDPDAVKEYLDGVQDSVQIACFNSPNSITLSGIAASLEVVKSRLISNNHFARMLQVDAPYHSRFMSEIGDAYEKFIQGYFTTAPSDGGVLFSTVSGVERNAAYGASYWKENMLSPVKFSQAITEMISKKGGPDTFIEIGPSDMLAKPVTQIWDSCRGDGAPIQYYSALKRGNVTSDPMYQLAGKLYLIGYPIRLQEVNRKADGQKGSVIVDLPNYQWNHTVKYWHESDASKDWRFRKFPHHDLLGTKVLGTPWHAPCWRKSLRLDDLPWLRDHVMDTDMIFPASAYIAMAAEAMWQFTEATSDRAYHFAVNQYQYKFRNVEFLRANVLREGTEAKIALEFDAPAVEGSGWHRFRVLSVSYQSPVIYCTGYVSISSSKASGDCQPDMGPLKHAVTSDLWYRSLAEVGLNHGSAFKALSNVECFTGARNARCTISLAEPWSKNAQSQYPIHPAALDGCFQTTSPPMWTGDRTSIASMLLPAGIDSLIINPTIGCSNEGLGLSSARFSGKGRPNDPQNYVADCSIYDINTKVLLVEAHNFRFQALETVNMDSTRPKYATSVWRPDITIPEVFAPDALKEGHSSHGVIRLLAHKRLPYRVLEVNLCPEDTSSLWLTAFNQKPTASYHLYLSDEDSYSKARSLYGENHCFNFLRGKPIQHAGGQEFDLTIVKFPDDVIDETLESIASQLHQIASPGSFVLFVNKHVYPSSGYESSDSGVVINPEKSTNDSQIRDVIKRVGFPTPMKVQCHSGTSMNLCVVQELSIQEEKLQRVNIARFRPDCPLPQKLIASLKSSAFEVVEHFPPFSGLDNGQFVLVWDEALSSLLTTVTDVQWEGIKALALQNNRVLWVTQGSQLNVTTPDNALIHGLLRTIRSENPGCSITTLDVEDGNSDISVAALLRLIPRLDDKGSVAGEWELAERKGVIHFNRIVVDAPLNELQDTKSTICQPRQSLQDESKVISLQAQKLGSLDGITWVEGQKTPDSLEDHEVEVEVMAMGLNFKDVACAMAIVPEDAYRLGHECAGVVRRTGDKVGSCKSGDRVIVLQKGSMANKVRAPFQRTQVIPKSMSFADAATIPAVYTTAVHSLVNVANLQRGQSVLIHSAAGGLGQACIQIAQHLGAEVYVTAGSDEKKDYLCNRYGILEDHVFSSRTTQFADQIRKQTNGRGIDVIINTLIRDLLDESWRICADGGTMVELGKRDIVDRAFLSMEPFDRNCSFRAVDMSHTTISDSLIQSLLTYTFRLMETGHIKPIQPVKTFSPGNIQDAFAFMRSGQHMGKVVITIEDQASGQVEVQPYKPVLTLDPNASYLIVGGLRGLCGSLAITLAKHGAKSLAVMSRSGCQDDRSLDVIANCRSLGCAVEEIRGDVTSPADVRRVFTSVSPTVKGLIQGSMVLRDKPFETMTVDDFRATLASKVTGTWNLHNLAVHLGLNLDFFTMISSMSGVVGQRGQANYAAANAFLDSFARYRQSLGLAANSVDLGAVTDVGYIAQQGGMEQHFDWNQWSKINERSLGNILEASILQQTSAVNPQSAPQLVTGLHIPQPADSDLKRDSRFSQLIGEDSTAGDAKKSKATVEGPHEFLANNPDASLSVLTNHTLEILNEKLRKIMRLNDALDPLKPLSAYGIDSLSAVELRNWMSLELDVGVSTLEITSAGSLYGLCESIAQRVLDARNSENS</sequence>
<dbReference type="SUPFAM" id="SSF47336">
    <property type="entry name" value="ACP-like"/>
    <property type="match status" value="1"/>
</dbReference>
<dbReference type="InterPro" id="IPR013154">
    <property type="entry name" value="ADH-like_N"/>
</dbReference>
<dbReference type="InterPro" id="IPR020806">
    <property type="entry name" value="PKS_PP-bd"/>
</dbReference>
<evidence type="ECO:0000256" key="2">
    <source>
        <dbReference type="ARBA" id="ARBA00022553"/>
    </source>
</evidence>
<dbReference type="InterPro" id="IPR032821">
    <property type="entry name" value="PKS_assoc"/>
</dbReference>
<reference evidence="11 12" key="1">
    <citation type="submission" date="2019-04" db="EMBL/GenBank/DDBJ databases">
        <title>Friends and foes A comparative genomics study of 23 Aspergillus species from section Flavi.</title>
        <authorList>
            <consortium name="DOE Joint Genome Institute"/>
            <person name="Kjaerbolling I."/>
            <person name="Vesth T."/>
            <person name="Frisvad J.C."/>
            <person name="Nybo J.L."/>
            <person name="Theobald S."/>
            <person name="Kildgaard S."/>
            <person name="Isbrandt T."/>
            <person name="Kuo A."/>
            <person name="Sato A."/>
            <person name="Lyhne E.K."/>
            <person name="Kogle M.E."/>
            <person name="Wiebenga A."/>
            <person name="Kun R.S."/>
            <person name="Lubbers R.J."/>
            <person name="Makela M.R."/>
            <person name="Barry K."/>
            <person name="Chovatia M."/>
            <person name="Clum A."/>
            <person name="Daum C."/>
            <person name="Haridas S."/>
            <person name="He G."/>
            <person name="LaButti K."/>
            <person name="Lipzen A."/>
            <person name="Mondo S."/>
            <person name="Riley R."/>
            <person name="Salamov A."/>
            <person name="Simmons B.A."/>
            <person name="Magnuson J.K."/>
            <person name="Henrissat B."/>
            <person name="Mortensen U.H."/>
            <person name="Larsen T.O."/>
            <person name="Devries R.P."/>
            <person name="Grigoriev I.V."/>
            <person name="Machida M."/>
            <person name="Baker S.E."/>
            <person name="Andersen M.R."/>
        </authorList>
    </citation>
    <scope>NUCLEOTIDE SEQUENCE [LARGE SCALE GENOMIC DNA]</scope>
    <source>
        <strain evidence="11 12">IBT 18842</strain>
    </source>
</reference>
<dbReference type="InterPro" id="IPR016035">
    <property type="entry name" value="Acyl_Trfase/lysoPLipase"/>
</dbReference>
<dbReference type="SMART" id="SM00827">
    <property type="entry name" value="PKS_AT"/>
    <property type="match status" value="1"/>
</dbReference>
<dbReference type="Pfam" id="PF02801">
    <property type="entry name" value="Ketoacyl-synt_C"/>
    <property type="match status" value="1"/>
</dbReference>
<keyword evidence="4" id="KW-0560">Oxidoreductase</keyword>
<dbReference type="Pfam" id="PF23114">
    <property type="entry name" value="NAD-bd_HRPKS_sdrA"/>
    <property type="match status" value="1"/>
</dbReference>
<dbReference type="SMART" id="SM00829">
    <property type="entry name" value="PKS_ER"/>
    <property type="match status" value="1"/>
</dbReference>
<dbReference type="SMART" id="SM00822">
    <property type="entry name" value="PKS_KR"/>
    <property type="match status" value="1"/>
</dbReference>
<evidence type="ECO:0000259" key="9">
    <source>
        <dbReference type="PROSITE" id="PS52004"/>
    </source>
</evidence>
<feature type="region of interest" description="N-terminal hotdog fold" evidence="6">
    <location>
        <begin position="934"/>
        <end position="1071"/>
    </location>
</feature>
<dbReference type="InterPro" id="IPR057326">
    <property type="entry name" value="KR_dom"/>
</dbReference>
<dbReference type="Gene3D" id="1.10.1200.10">
    <property type="entry name" value="ACP-like"/>
    <property type="match status" value="1"/>
</dbReference>
<evidence type="ECO:0000259" key="10">
    <source>
        <dbReference type="PROSITE" id="PS52019"/>
    </source>
</evidence>
<dbReference type="Pfam" id="PF21089">
    <property type="entry name" value="PKS_DH_N"/>
    <property type="match status" value="1"/>
</dbReference>
<dbReference type="InterPro" id="IPR049551">
    <property type="entry name" value="PKS_DH_C"/>
</dbReference>
<dbReference type="InterPro" id="IPR016039">
    <property type="entry name" value="Thiolase-like"/>
</dbReference>
<dbReference type="Pfam" id="PF00109">
    <property type="entry name" value="ketoacyl-synt"/>
    <property type="match status" value="1"/>
</dbReference>
<dbReference type="PANTHER" id="PTHR43775">
    <property type="entry name" value="FATTY ACID SYNTHASE"/>
    <property type="match status" value="1"/>
</dbReference>
<dbReference type="PROSITE" id="PS00012">
    <property type="entry name" value="PHOSPHOPANTETHEINE"/>
    <property type="match status" value="1"/>
</dbReference>
<dbReference type="InterPro" id="IPR049900">
    <property type="entry name" value="PKS_mFAS_DH"/>
</dbReference>
<dbReference type="Pfam" id="PF08240">
    <property type="entry name" value="ADH_N"/>
    <property type="match status" value="1"/>
</dbReference>
<dbReference type="CDD" id="cd00833">
    <property type="entry name" value="PKS"/>
    <property type="match status" value="1"/>
</dbReference>
<dbReference type="GO" id="GO:1901336">
    <property type="term" value="P:lactone biosynthetic process"/>
    <property type="evidence" value="ECO:0007669"/>
    <property type="project" value="UniProtKB-ARBA"/>
</dbReference>
<evidence type="ECO:0000256" key="6">
    <source>
        <dbReference type="PROSITE-ProRule" id="PRU01363"/>
    </source>
</evidence>
<keyword evidence="12" id="KW-1185">Reference proteome</keyword>
<dbReference type="SMART" id="SM00823">
    <property type="entry name" value="PKS_PP"/>
    <property type="match status" value="1"/>
</dbReference>
<evidence type="ECO:0000256" key="1">
    <source>
        <dbReference type="ARBA" id="ARBA00022450"/>
    </source>
</evidence>
<dbReference type="InterPro" id="IPR020841">
    <property type="entry name" value="PKS_Beta-ketoAc_synthase_dom"/>
</dbReference>
<keyword evidence="5" id="KW-0511">Multifunctional enzyme</keyword>
<feature type="region of interest" description="C-terminal hotdog fold" evidence="6">
    <location>
        <begin position="1083"/>
        <end position="1241"/>
    </location>
</feature>
<dbReference type="InterPro" id="IPR056501">
    <property type="entry name" value="NAD-bd_HRPKS_sdrA"/>
</dbReference>
<dbReference type="OrthoDB" id="329835at2759"/>
<dbReference type="GO" id="GO:0031177">
    <property type="term" value="F:phosphopantetheine binding"/>
    <property type="evidence" value="ECO:0007669"/>
    <property type="project" value="InterPro"/>
</dbReference>
<dbReference type="InterPro" id="IPR009081">
    <property type="entry name" value="PP-bd_ACP"/>
</dbReference>
<keyword evidence="2" id="KW-0597">Phosphoprotein</keyword>
<dbReference type="GO" id="GO:0004312">
    <property type="term" value="F:fatty acid synthase activity"/>
    <property type="evidence" value="ECO:0007669"/>
    <property type="project" value="TreeGrafter"/>
</dbReference>
<dbReference type="SUPFAM" id="SSF52151">
    <property type="entry name" value="FabD/lysophospholipase-like"/>
    <property type="match status" value="1"/>
</dbReference>
<name>A0A5N6TK60_ASPAV</name>
<dbReference type="PANTHER" id="PTHR43775:SF18">
    <property type="entry name" value="ENZYME, PUTATIVE (JCVI)-RELATED"/>
    <property type="match status" value="1"/>
</dbReference>
<proteinExistence type="predicted"/>
<keyword evidence="1" id="KW-0596">Phosphopantetheine</keyword>
<organism evidence="11 12">
    <name type="scientific">Aspergillus avenaceus</name>
    <dbReference type="NCBI Taxonomy" id="36643"/>
    <lineage>
        <taxon>Eukaryota</taxon>
        <taxon>Fungi</taxon>
        <taxon>Dikarya</taxon>
        <taxon>Ascomycota</taxon>
        <taxon>Pezizomycotina</taxon>
        <taxon>Eurotiomycetes</taxon>
        <taxon>Eurotiomycetidae</taxon>
        <taxon>Eurotiales</taxon>
        <taxon>Aspergillaceae</taxon>
        <taxon>Aspergillus</taxon>
        <taxon>Aspergillus subgen. Circumdati</taxon>
    </lineage>
</organism>
<dbReference type="Gene3D" id="3.40.366.10">
    <property type="entry name" value="Malonyl-Coenzyme A Acyl Carrier Protein, domain 2"/>
    <property type="match status" value="1"/>
</dbReference>
<dbReference type="Gene3D" id="3.40.47.10">
    <property type="match status" value="1"/>
</dbReference>
<evidence type="ECO:0000256" key="5">
    <source>
        <dbReference type="ARBA" id="ARBA00023268"/>
    </source>
</evidence>
<evidence type="ECO:0000256" key="7">
    <source>
        <dbReference type="SAM" id="MobiDB-lite"/>
    </source>
</evidence>
<dbReference type="Gene3D" id="3.30.70.3290">
    <property type="match status" value="1"/>
</dbReference>
<dbReference type="InterPro" id="IPR049552">
    <property type="entry name" value="PKS_DH_N"/>
</dbReference>
<feature type="region of interest" description="Disordered" evidence="7">
    <location>
        <begin position="43"/>
        <end position="71"/>
    </location>
</feature>
<dbReference type="PROSITE" id="PS00059">
    <property type="entry name" value="ADH_ZINC"/>
    <property type="match status" value="1"/>
</dbReference>
<protein>
    <submittedName>
        <fullName evidence="11">Ketoacyl-synt-domain-containing protein</fullName>
    </submittedName>
</protein>
<dbReference type="InterPro" id="IPR001227">
    <property type="entry name" value="Ac_transferase_dom_sf"/>
</dbReference>
<dbReference type="Gene3D" id="3.90.180.10">
    <property type="entry name" value="Medium-chain alcohol dehydrogenases, catalytic domain"/>
    <property type="match status" value="1"/>
</dbReference>
<dbReference type="InterPro" id="IPR014043">
    <property type="entry name" value="Acyl_transferase_dom"/>
</dbReference>
<gene>
    <name evidence="11" type="ORF">BDV25DRAFT_169639</name>
</gene>
<dbReference type="SUPFAM" id="SSF55048">
    <property type="entry name" value="Probable ACP-binding domain of malonyl-CoA ACP transacylase"/>
    <property type="match status" value="1"/>
</dbReference>
<dbReference type="EMBL" id="ML742244">
    <property type="protein sequence ID" value="KAE8146743.1"/>
    <property type="molecule type" value="Genomic_DNA"/>
</dbReference>
<evidence type="ECO:0000256" key="3">
    <source>
        <dbReference type="ARBA" id="ARBA00022679"/>
    </source>
</evidence>
<dbReference type="InterPro" id="IPR014031">
    <property type="entry name" value="Ketoacyl_synth_C"/>
</dbReference>
<dbReference type="InterPro" id="IPR016036">
    <property type="entry name" value="Malonyl_transacylase_ACP-bd"/>
</dbReference>
<evidence type="ECO:0000313" key="11">
    <source>
        <dbReference type="EMBL" id="KAE8146743.1"/>
    </source>
</evidence>
<dbReference type="InterPro" id="IPR020843">
    <property type="entry name" value="ER"/>
</dbReference>
<evidence type="ECO:0000313" key="12">
    <source>
        <dbReference type="Proteomes" id="UP000325780"/>
    </source>
</evidence>
<dbReference type="InterPro" id="IPR002328">
    <property type="entry name" value="ADH_Zn_CS"/>
</dbReference>
<dbReference type="Pfam" id="PF16197">
    <property type="entry name" value="KAsynt_C_assoc"/>
    <property type="match status" value="1"/>
</dbReference>
<feature type="domain" description="Carrier" evidence="8">
    <location>
        <begin position="2278"/>
        <end position="2355"/>
    </location>
</feature>
<dbReference type="SUPFAM" id="SSF53901">
    <property type="entry name" value="Thiolase-like"/>
    <property type="match status" value="1"/>
</dbReference>
<dbReference type="SUPFAM" id="SSF51735">
    <property type="entry name" value="NAD(P)-binding Rossmann-fold domains"/>
    <property type="match status" value="3"/>
</dbReference>
<dbReference type="CDD" id="cd05195">
    <property type="entry name" value="enoyl_red"/>
    <property type="match status" value="1"/>
</dbReference>
<dbReference type="InterPro" id="IPR050091">
    <property type="entry name" value="PKS_NRPS_Biosynth_Enz"/>
</dbReference>
<evidence type="ECO:0000256" key="4">
    <source>
        <dbReference type="ARBA" id="ARBA00023002"/>
    </source>
</evidence>
<dbReference type="InterPro" id="IPR011032">
    <property type="entry name" value="GroES-like_sf"/>
</dbReference>
<dbReference type="PROSITE" id="PS52004">
    <property type="entry name" value="KS3_2"/>
    <property type="match status" value="1"/>
</dbReference>
<dbReference type="SUPFAM" id="SSF50129">
    <property type="entry name" value="GroES-like"/>
    <property type="match status" value="1"/>
</dbReference>
<dbReference type="GO" id="GO:0016491">
    <property type="term" value="F:oxidoreductase activity"/>
    <property type="evidence" value="ECO:0007669"/>
    <property type="project" value="UniProtKB-KW"/>
</dbReference>
<dbReference type="Pfam" id="PF13602">
    <property type="entry name" value="ADH_zinc_N_2"/>
    <property type="match status" value="1"/>
</dbReference>
<dbReference type="InterPro" id="IPR036291">
    <property type="entry name" value="NAD(P)-bd_dom_sf"/>
</dbReference>
<dbReference type="InterPro" id="IPR042104">
    <property type="entry name" value="PKS_dehydratase_sf"/>
</dbReference>
<dbReference type="InterPro" id="IPR006162">
    <property type="entry name" value="Ppantetheine_attach_site"/>
</dbReference>
<dbReference type="Pfam" id="PF14765">
    <property type="entry name" value="PS-DH"/>
    <property type="match status" value="1"/>
</dbReference>